<dbReference type="GO" id="GO:0016787">
    <property type="term" value="F:hydrolase activity"/>
    <property type="evidence" value="ECO:0007669"/>
    <property type="project" value="InterPro"/>
</dbReference>
<evidence type="ECO:0000313" key="3">
    <source>
        <dbReference type="Proteomes" id="UP000019434"/>
    </source>
</evidence>
<accession>W8P7F4</accession>
<dbReference type="eggNOG" id="arCOG07855">
    <property type="taxonomic scope" value="Archaea"/>
</dbReference>
<keyword evidence="3" id="KW-1185">Reference proteome</keyword>
<dbReference type="PROSITE" id="PS51257">
    <property type="entry name" value="PROKAR_LIPOPROTEIN"/>
    <property type="match status" value="1"/>
</dbReference>
<name>W8P7F4_9EURY</name>
<sequence>MRRLIALALVLVVLASGCIGSTQTQSSTTSTSQPTGINFAKYPTGKVIGSWWELFNETFYVSDGYEGLVKHYFPNAKVEPFSQFNGSGIVVLSQGDEVKSRILFGKPVQVQKLEPFGYIAYKYGTHLPGPWLGAIAILNSDKGPLMVVTGTSRAGVGASLYFLRELKDGKVSVDPNAVVRSGSFEGILLKEFGDVNFNGIPDSDEHYGLYQLLYDEPFNYYWRVVKGENVTVSGGFIRLVNGTTVYIRALGFNVTVKVENPKNVQLTYVIENINPELMALPEGAKILDNTTVEFTTSEPSFSIVAKNVSEYRVLAFGDHRPASGDKPPEVFLKIMNGINNESGAFVIDGGDLVYSGTIYQWAELMKVWHWNKPVFIAVGNHEYQGEGVSIFHYYFGPTDYAFSLGNYRYIFANDISNDYSLTDEQFAWLKKQFEIAKERGERPVVVMHAPPYDPRPGGDDHAMSEESAKELLELMKEYNAFGIFSHIHIYWNGTYDGVHFIITGGGGAPLYAKPDEGGFYHYTILTMEPDGKVDIKVVKVST</sequence>
<evidence type="ECO:0000313" key="2">
    <source>
        <dbReference type="EMBL" id="AHL23510.1"/>
    </source>
</evidence>
<proteinExistence type="predicted"/>
<dbReference type="STRING" id="195522.BD01_1908"/>
<dbReference type="PANTHER" id="PTHR43143:SF1">
    <property type="entry name" value="SERINE_THREONINE-PROTEIN PHOSPHATASE CPPED1"/>
    <property type="match status" value="1"/>
</dbReference>
<evidence type="ECO:0000259" key="1">
    <source>
        <dbReference type="Pfam" id="PF00149"/>
    </source>
</evidence>
<dbReference type="Gene3D" id="3.60.21.10">
    <property type="match status" value="1"/>
</dbReference>
<dbReference type="EMBL" id="CP007264">
    <property type="protein sequence ID" value="AHL23510.1"/>
    <property type="molecule type" value="Genomic_DNA"/>
</dbReference>
<reference evidence="2 3" key="1">
    <citation type="submission" date="2014-02" db="EMBL/GenBank/DDBJ databases">
        <title>Genome Sequence of an Hyperthermophilic Archaeon, Thermococcus nautili 30-1, producing viral vesicles.</title>
        <authorList>
            <person name="Oberto J."/>
            <person name="Gaudin M."/>
            <person name="Cossu M."/>
            <person name="Gorlas A."/>
            <person name="Slesarev A."/>
            <person name="Marguet E."/>
            <person name="Forterre P."/>
        </authorList>
    </citation>
    <scope>NUCLEOTIDE SEQUENCE [LARGE SCALE GENOMIC DNA]</scope>
    <source>
        <strain evidence="2 3">30-1</strain>
    </source>
</reference>
<dbReference type="SUPFAM" id="SSF56300">
    <property type="entry name" value="Metallo-dependent phosphatases"/>
    <property type="match status" value="1"/>
</dbReference>
<dbReference type="Pfam" id="PF00149">
    <property type="entry name" value="Metallophos"/>
    <property type="match status" value="1"/>
</dbReference>
<dbReference type="InterPro" id="IPR029052">
    <property type="entry name" value="Metallo-depent_PP-like"/>
</dbReference>
<feature type="domain" description="Calcineurin-like phosphoesterase" evidence="1">
    <location>
        <begin position="312"/>
        <end position="490"/>
    </location>
</feature>
<dbReference type="PANTHER" id="PTHR43143">
    <property type="entry name" value="METALLOPHOSPHOESTERASE, CALCINEURIN SUPERFAMILY"/>
    <property type="match status" value="1"/>
</dbReference>
<dbReference type="HOGENOM" id="CLU_495791_0_0_2"/>
<dbReference type="AlphaFoldDB" id="W8P7F4"/>
<gene>
    <name evidence="2" type="ORF">BD01_1908</name>
</gene>
<dbReference type="KEGG" id="tnu:BD01_1908"/>
<dbReference type="GeneID" id="24959015"/>
<dbReference type="InterPro" id="IPR051918">
    <property type="entry name" value="STPP_CPPED1"/>
</dbReference>
<dbReference type="RefSeq" id="WP_042692254.1">
    <property type="nucleotide sequence ID" value="NZ_CP007264.1"/>
</dbReference>
<organism evidence="2 3">
    <name type="scientific">Thermococcus nautili</name>
    <dbReference type="NCBI Taxonomy" id="195522"/>
    <lineage>
        <taxon>Archaea</taxon>
        <taxon>Methanobacteriati</taxon>
        <taxon>Methanobacteriota</taxon>
        <taxon>Thermococci</taxon>
        <taxon>Thermococcales</taxon>
        <taxon>Thermococcaceae</taxon>
        <taxon>Thermococcus</taxon>
    </lineage>
</organism>
<dbReference type="Proteomes" id="UP000019434">
    <property type="component" value="Chromosome"/>
</dbReference>
<protein>
    <submittedName>
        <fullName evidence="2">Calcineurin superfamily metallophosphoesterase</fullName>
    </submittedName>
</protein>
<dbReference type="InterPro" id="IPR004843">
    <property type="entry name" value="Calcineurin-like_PHP"/>
</dbReference>
<dbReference type="OrthoDB" id="99730at2157"/>